<dbReference type="RefSeq" id="WP_276821856.1">
    <property type="nucleotide sequence ID" value="NZ_AP027452.1"/>
</dbReference>
<evidence type="ECO:0000313" key="4">
    <source>
        <dbReference type="Proteomes" id="UP001241092"/>
    </source>
</evidence>
<dbReference type="InterPro" id="IPR000873">
    <property type="entry name" value="AMP-dep_synth/lig_dom"/>
</dbReference>
<dbReference type="EC" id="6.2.1.42" evidence="3"/>
<dbReference type="Proteomes" id="UP001241092">
    <property type="component" value="Chromosome"/>
</dbReference>
<dbReference type="PANTHER" id="PTHR43767:SF1">
    <property type="entry name" value="NONRIBOSOMAL PEPTIDE SYNTHASE PES1 (EUROFUNG)-RELATED"/>
    <property type="match status" value="1"/>
</dbReference>
<dbReference type="CDD" id="cd05924">
    <property type="entry name" value="FACL_like_5"/>
    <property type="match status" value="1"/>
</dbReference>
<dbReference type="EMBL" id="AP027452">
    <property type="protein sequence ID" value="BDY32240.1"/>
    <property type="molecule type" value="Genomic_DNA"/>
</dbReference>
<feature type="domain" description="AMP-binding enzyme C-terminal" evidence="2">
    <location>
        <begin position="462"/>
        <end position="537"/>
    </location>
</feature>
<protein>
    <submittedName>
        <fullName evidence="3">3-oxocholest-4-en-26-oate--CoA ligase</fullName>
        <ecNumber evidence="3">6.2.1.42</ecNumber>
    </submittedName>
</protein>
<gene>
    <name evidence="3" type="ORF">hbim_06203</name>
</gene>
<dbReference type="InterPro" id="IPR050237">
    <property type="entry name" value="ATP-dep_AMP-bd_enzyme"/>
</dbReference>
<dbReference type="Pfam" id="PF13193">
    <property type="entry name" value="AMP-binding_C"/>
    <property type="match status" value="1"/>
</dbReference>
<evidence type="ECO:0000259" key="1">
    <source>
        <dbReference type="Pfam" id="PF00501"/>
    </source>
</evidence>
<dbReference type="AlphaFoldDB" id="A0AAI8U178"/>
<dbReference type="PROSITE" id="PS00455">
    <property type="entry name" value="AMP_BINDING"/>
    <property type="match status" value="1"/>
</dbReference>
<proteinExistence type="predicted"/>
<dbReference type="InterPro" id="IPR045851">
    <property type="entry name" value="AMP-bd_C_sf"/>
</dbReference>
<dbReference type="Gene3D" id="3.30.300.30">
    <property type="match status" value="1"/>
</dbReference>
<feature type="domain" description="AMP-dependent synthetase/ligase" evidence="1">
    <location>
        <begin position="15"/>
        <end position="408"/>
    </location>
</feature>
<accession>A0AAI8U178</accession>
<dbReference type="SUPFAM" id="SSF56801">
    <property type="entry name" value="Acetyl-CoA synthetase-like"/>
    <property type="match status" value="1"/>
</dbReference>
<dbReference type="PANTHER" id="PTHR43767">
    <property type="entry name" value="LONG-CHAIN-FATTY-ACID--COA LIGASE"/>
    <property type="match status" value="1"/>
</dbReference>
<reference evidence="3" key="1">
    <citation type="submission" date="2023-03" db="EMBL/GenBank/DDBJ databases">
        <title>Draft genome sequence of a Mycolicibacterium mageritense strain H4_3_1 isolated from a hybrid biological-inorganic system reactor.</title>
        <authorList>
            <person name="Feng X."/>
            <person name="Kazama D."/>
            <person name="Sato K."/>
            <person name="Kobayashi H."/>
        </authorList>
    </citation>
    <scope>NUCLEOTIDE SEQUENCE</scope>
    <source>
        <strain evidence="3">H4_3_1</strain>
    </source>
</reference>
<dbReference type="InterPro" id="IPR042099">
    <property type="entry name" value="ANL_N_sf"/>
</dbReference>
<organism evidence="3 4">
    <name type="scientific">Mycolicibacterium mageritense</name>
    <name type="common">Mycobacterium mageritense</name>
    <dbReference type="NCBI Taxonomy" id="53462"/>
    <lineage>
        <taxon>Bacteria</taxon>
        <taxon>Bacillati</taxon>
        <taxon>Actinomycetota</taxon>
        <taxon>Actinomycetes</taxon>
        <taxon>Mycobacteriales</taxon>
        <taxon>Mycobacteriaceae</taxon>
        <taxon>Mycolicibacterium</taxon>
    </lineage>
</organism>
<dbReference type="GO" id="GO:0016878">
    <property type="term" value="F:acid-thiol ligase activity"/>
    <property type="evidence" value="ECO:0007669"/>
    <property type="project" value="UniProtKB-ARBA"/>
</dbReference>
<dbReference type="NCBIfam" id="NF005863">
    <property type="entry name" value="PRK07798.1"/>
    <property type="match status" value="1"/>
</dbReference>
<sequence length="560" mass="59909">MSGDVTFDLSTVFSTVAKAVGDQTFLVWRDRRLSYAEFDSRVDGFARYLVAAGLGVHTERAALAGHESGQDHLGIYLRNGNEYLESMIGSYRARVAPFNVSYRYVEEELLYLLTDSNATALIYNAEFAPRVAAIRDRLPNLRVLVQVADESGNALLPGAVDYEATLATPEPPAGMPTPSGDDLYILYTGGTTGMPKGVLWRQHDIFLSSMGGRPFGSDSFIASYDELAERARTAGGGLSMLMIPPFMHGAAQWAAYNAITMGGKLVIPDDVVRLRPADALRLAERERVLSIPVVGDAIARPLLDEIENGGYDLSSLVTISNGGAPLSPTVRQRILTALPHLMLLDAVGASESGAQMSTYATAGTETQAATFNPQSDTGVVSEDLSRVLGPGEGGGWLARRDLIPLGYLGDEAKTARTFPTIGGVRWSVPGDRANVLADGRIQLLGRDSVTINSGGEKIFVEEVERAVAAHPAVYDVVVVGRPSERWGSEVVAVVQFADGASATDDELAQVCETSIARYKIPKAFIRSPQIVRSPAGKADYRWAKDIAVQSLQGAGEPVGS</sequence>
<dbReference type="Pfam" id="PF00501">
    <property type="entry name" value="AMP-binding"/>
    <property type="match status" value="1"/>
</dbReference>
<dbReference type="InterPro" id="IPR025110">
    <property type="entry name" value="AMP-bd_C"/>
</dbReference>
<dbReference type="InterPro" id="IPR020845">
    <property type="entry name" value="AMP-binding_CS"/>
</dbReference>
<evidence type="ECO:0000313" key="3">
    <source>
        <dbReference type="EMBL" id="BDY32240.1"/>
    </source>
</evidence>
<keyword evidence="3" id="KW-0436">Ligase</keyword>
<name>A0AAI8U178_MYCME</name>
<dbReference type="Gene3D" id="3.40.50.12780">
    <property type="entry name" value="N-terminal domain of ligase-like"/>
    <property type="match status" value="1"/>
</dbReference>
<evidence type="ECO:0000259" key="2">
    <source>
        <dbReference type="Pfam" id="PF13193"/>
    </source>
</evidence>